<reference evidence="11" key="1">
    <citation type="submission" date="2015-12" db="EMBL/GenBank/DDBJ databases">
        <title>De novo transcriptome assembly of four potential Pierce s Disease insect vectors from Arizona vineyards.</title>
        <authorList>
            <person name="Tassone E.E."/>
        </authorList>
    </citation>
    <scope>NUCLEOTIDE SEQUENCE</scope>
</reference>
<comment type="similarity">
    <text evidence="2">Belongs to the RIB43A family.</text>
</comment>
<dbReference type="EMBL" id="GEDC01031364">
    <property type="protein sequence ID" value="JAS05934.1"/>
    <property type="molecule type" value="Transcribed_RNA"/>
</dbReference>
<proteinExistence type="inferred from homology"/>
<evidence type="ECO:0000256" key="4">
    <source>
        <dbReference type="ARBA" id="ARBA00022846"/>
    </source>
</evidence>
<evidence type="ECO:0000256" key="2">
    <source>
        <dbReference type="ARBA" id="ARBA00006875"/>
    </source>
</evidence>
<gene>
    <name evidence="11" type="ORF">g.3053</name>
</gene>
<keyword evidence="6" id="KW-0969">Cilium</keyword>
<evidence type="ECO:0000256" key="9">
    <source>
        <dbReference type="ARBA" id="ARBA00046435"/>
    </source>
</evidence>
<dbReference type="Pfam" id="PF05914">
    <property type="entry name" value="RIB43A"/>
    <property type="match status" value="1"/>
</dbReference>
<evidence type="ECO:0008006" key="12">
    <source>
        <dbReference type="Google" id="ProtNLM"/>
    </source>
</evidence>
<comment type="subunit">
    <text evidence="9">Microtubule inner protein component of sperm flagellar doublet microtubules.</text>
</comment>
<keyword evidence="5 10" id="KW-0175">Coiled coil</keyword>
<evidence type="ECO:0000256" key="7">
    <source>
        <dbReference type="ARBA" id="ARBA00023212"/>
    </source>
</evidence>
<evidence type="ECO:0000313" key="11">
    <source>
        <dbReference type="EMBL" id="JAS05934.1"/>
    </source>
</evidence>
<keyword evidence="3" id="KW-0963">Cytoplasm</keyword>
<name>A0A1B6BY07_9HEMI</name>
<keyword evidence="7" id="KW-0206">Cytoskeleton</keyword>
<evidence type="ECO:0000256" key="6">
    <source>
        <dbReference type="ARBA" id="ARBA00023069"/>
    </source>
</evidence>
<evidence type="ECO:0000256" key="3">
    <source>
        <dbReference type="ARBA" id="ARBA00022490"/>
    </source>
</evidence>
<dbReference type="AlphaFoldDB" id="A0A1B6BY07"/>
<sequence length="381" mass="45361">MLNFQCALAADLRESAKIEKKRQYEEERKARIFNTKQRLFGVDLDVLKKQIAEKKEREEEEKAREKAYLMKQLRDAEIAKTFERQIQENKKRLQEEINEFRENFQRPETRREFDLYDPDGLKKSLPARLLDDDPRLTISSAQKFEGEDVTTEARKKVQKEQQRAWLEQQMLERCRADQERKDAEKMYQEAMIARDQRSIQIDHIQKKTQRRLMESTARFNQALAAEQATQKRMQKIRDMEDEQAEIYNAITSDFLTENPNVSASNLGPNRINGALYKGLTPQQKQEIQEYNQKLIEENKLRKEVESKLESDWLELTNGIARSVTLTDRDISRKRRDLEWNLREFNKTLGQEQSAHNQYMEKVVYTNTPTAAYYEQFNTTTR</sequence>
<dbReference type="InterPro" id="IPR008805">
    <property type="entry name" value="RIB43A"/>
</dbReference>
<protein>
    <recommendedName>
        <fullName evidence="12">RIB43A-like with coiled-coils protein 2</fullName>
    </recommendedName>
</protein>
<organism evidence="11">
    <name type="scientific">Clastoptera arizonana</name>
    <name type="common">Arizona spittle bug</name>
    <dbReference type="NCBI Taxonomy" id="38151"/>
    <lineage>
        <taxon>Eukaryota</taxon>
        <taxon>Metazoa</taxon>
        <taxon>Ecdysozoa</taxon>
        <taxon>Arthropoda</taxon>
        <taxon>Hexapoda</taxon>
        <taxon>Insecta</taxon>
        <taxon>Pterygota</taxon>
        <taxon>Neoptera</taxon>
        <taxon>Paraneoptera</taxon>
        <taxon>Hemiptera</taxon>
        <taxon>Auchenorrhyncha</taxon>
        <taxon>Cercopoidea</taxon>
        <taxon>Clastopteridae</taxon>
        <taxon>Clastoptera</taxon>
    </lineage>
</organism>
<comment type="subcellular location">
    <subcellularLocation>
        <location evidence="1">Cytoplasm</location>
        <location evidence="1">Cytoskeleton</location>
        <location evidence="1">Flagellum axoneme</location>
    </subcellularLocation>
</comment>
<evidence type="ECO:0000256" key="1">
    <source>
        <dbReference type="ARBA" id="ARBA00004611"/>
    </source>
</evidence>
<accession>A0A1B6BY07</accession>
<evidence type="ECO:0000256" key="10">
    <source>
        <dbReference type="SAM" id="Coils"/>
    </source>
</evidence>
<feature type="coiled-coil region" evidence="10">
    <location>
        <begin position="44"/>
        <end position="103"/>
    </location>
</feature>
<dbReference type="PANTHER" id="PTHR14517:SF6">
    <property type="entry name" value="RE41410P"/>
    <property type="match status" value="1"/>
</dbReference>
<dbReference type="PANTHER" id="PTHR14517">
    <property type="entry name" value="RIB43A-RELATED"/>
    <property type="match status" value="1"/>
</dbReference>
<evidence type="ECO:0000256" key="5">
    <source>
        <dbReference type="ARBA" id="ARBA00023054"/>
    </source>
</evidence>
<keyword evidence="8" id="KW-0966">Cell projection</keyword>
<evidence type="ECO:0000256" key="8">
    <source>
        <dbReference type="ARBA" id="ARBA00023273"/>
    </source>
</evidence>
<keyword evidence="4" id="KW-0282">Flagellum</keyword>